<dbReference type="OMA" id="DSAWHAV"/>
<dbReference type="VEuPathDB" id="AmoebaDB:EHI5A_009630"/>
<dbReference type="GO" id="GO:0005680">
    <property type="term" value="C:anaphase-promoting complex"/>
    <property type="evidence" value="ECO:0007669"/>
    <property type="project" value="InterPro"/>
</dbReference>
<evidence type="ECO:0000256" key="9">
    <source>
        <dbReference type="PROSITE-ProRule" id="PRU00175"/>
    </source>
</evidence>
<evidence type="ECO:0000259" key="10">
    <source>
        <dbReference type="PROSITE" id="PS50089"/>
    </source>
</evidence>
<protein>
    <recommendedName>
        <fullName evidence="1">Anaphase-promoting complex subunit 11</fullName>
    </recommendedName>
</protein>
<dbReference type="EMBL" id="BDEQ01000001">
    <property type="protein sequence ID" value="GAT94854.1"/>
    <property type="molecule type" value="Genomic_DNA"/>
</dbReference>
<evidence type="ECO:0000256" key="8">
    <source>
        <dbReference type="ARBA" id="ARBA00023306"/>
    </source>
</evidence>
<gene>
    <name evidence="11" type="ORF">CL6EHI_135100</name>
</gene>
<dbReference type="InterPro" id="IPR024991">
    <property type="entry name" value="RING-H2_APC11"/>
</dbReference>
<evidence type="ECO:0000313" key="12">
    <source>
        <dbReference type="Proteomes" id="UP000078387"/>
    </source>
</evidence>
<dbReference type="Gene3D" id="3.30.40.10">
    <property type="entry name" value="Zinc/RING finger domain, C3HC4 (zinc finger)"/>
    <property type="match status" value="1"/>
</dbReference>
<reference evidence="11 12" key="1">
    <citation type="submission" date="2016-05" db="EMBL/GenBank/DDBJ databases">
        <title>First whole genome sequencing of Entamoeba histolytica HM1:IMSS-clone-6.</title>
        <authorList>
            <person name="Mukherjee Avik.K."/>
            <person name="Izumyama S."/>
            <person name="Nakada-Tsukui K."/>
            <person name="Nozaki T."/>
        </authorList>
    </citation>
    <scope>NUCLEOTIDE SEQUENCE [LARGE SCALE GENOMIC DNA]</scope>
    <source>
        <strain evidence="11 12">HM1:IMSS clone 6</strain>
    </source>
</reference>
<dbReference type="VEuPathDB" id="AmoebaDB:EHI8A_164940"/>
<keyword evidence="2" id="KW-0132">Cell division</keyword>
<dbReference type="AlphaFoldDB" id="A0A5K1V9A1"/>
<keyword evidence="3" id="KW-0479">Metal-binding</keyword>
<keyword evidence="7" id="KW-0862">Zinc</keyword>
<evidence type="ECO:0000256" key="2">
    <source>
        <dbReference type="ARBA" id="ARBA00022618"/>
    </source>
</evidence>
<proteinExistence type="predicted"/>
<dbReference type="GO" id="GO:0051301">
    <property type="term" value="P:cell division"/>
    <property type="evidence" value="ECO:0007669"/>
    <property type="project" value="UniProtKB-KW"/>
</dbReference>
<dbReference type="PANTHER" id="PTHR11210">
    <property type="entry name" value="RING BOX"/>
    <property type="match status" value="1"/>
</dbReference>
<accession>A0A5K1V9A1</accession>
<evidence type="ECO:0000256" key="3">
    <source>
        <dbReference type="ARBA" id="ARBA00022723"/>
    </source>
</evidence>
<evidence type="ECO:0000256" key="6">
    <source>
        <dbReference type="ARBA" id="ARBA00022786"/>
    </source>
</evidence>
<keyword evidence="8" id="KW-0131">Cell cycle</keyword>
<dbReference type="VEuPathDB" id="AmoebaDB:EHI_135100"/>
<evidence type="ECO:0000313" key="11">
    <source>
        <dbReference type="EMBL" id="GAT94854.1"/>
    </source>
</evidence>
<dbReference type="Pfam" id="PF12861">
    <property type="entry name" value="zf-ANAPC11"/>
    <property type="match status" value="1"/>
</dbReference>
<keyword evidence="5" id="KW-0498">Mitosis</keyword>
<feature type="domain" description="RING-type" evidence="10">
    <location>
        <begin position="34"/>
        <end position="74"/>
    </location>
</feature>
<evidence type="ECO:0000256" key="4">
    <source>
        <dbReference type="ARBA" id="ARBA00022771"/>
    </source>
</evidence>
<dbReference type="GO" id="GO:0061630">
    <property type="term" value="F:ubiquitin protein ligase activity"/>
    <property type="evidence" value="ECO:0007669"/>
    <property type="project" value="InterPro"/>
</dbReference>
<dbReference type="GO" id="GO:0008270">
    <property type="term" value="F:zinc ion binding"/>
    <property type="evidence" value="ECO:0007669"/>
    <property type="project" value="UniProtKB-KW"/>
</dbReference>
<dbReference type="InterPro" id="IPR001841">
    <property type="entry name" value="Znf_RING"/>
</dbReference>
<dbReference type="PROSITE" id="PS50089">
    <property type="entry name" value="ZF_RING_2"/>
    <property type="match status" value="1"/>
</dbReference>
<organism evidence="11 12">
    <name type="scientific">Entamoeba histolytica</name>
    <dbReference type="NCBI Taxonomy" id="5759"/>
    <lineage>
        <taxon>Eukaryota</taxon>
        <taxon>Amoebozoa</taxon>
        <taxon>Evosea</taxon>
        <taxon>Archamoebae</taxon>
        <taxon>Mastigamoebida</taxon>
        <taxon>Entamoebidae</taxon>
        <taxon>Entamoeba</taxon>
    </lineage>
</organism>
<name>A0A5K1V9A1_ENTHI</name>
<dbReference type="VEuPathDB" id="AmoebaDB:EHI7A_146700"/>
<sequence>MTVEIIEWNEISSWSWDLLEDTCCFCQSTLDYCCPCCIFPGEQCPPVVGECGHTFHKHCIDTWLEKNTNCPVCRQQWKNQNLMEIEN</sequence>
<dbReference type="SMR" id="A0A5K1V9A1"/>
<keyword evidence="4 9" id="KW-0863">Zinc-finger</keyword>
<keyword evidence="6" id="KW-0833">Ubl conjugation pathway</keyword>
<dbReference type="InterPro" id="IPR013083">
    <property type="entry name" value="Znf_RING/FYVE/PHD"/>
</dbReference>
<comment type="caution">
    <text evidence="11">The sequence shown here is derived from an EMBL/GenBank/DDBJ whole genome shotgun (WGS) entry which is preliminary data.</text>
</comment>
<dbReference type="GO" id="GO:0097602">
    <property type="term" value="F:cullin family protein binding"/>
    <property type="evidence" value="ECO:0007669"/>
    <property type="project" value="InterPro"/>
</dbReference>
<dbReference type="Proteomes" id="UP000078387">
    <property type="component" value="Unassembled WGS sequence"/>
</dbReference>
<evidence type="ECO:0000256" key="1">
    <source>
        <dbReference type="ARBA" id="ARBA00013928"/>
    </source>
</evidence>
<dbReference type="InterPro" id="IPR051031">
    <property type="entry name" value="RING-box_E3_Ubiquitin_Ligase"/>
</dbReference>
<dbReference type="GO" id="GO:0031145">
    <property type="term" value="P:anaphase-promoting complex-dependent catabolic process"/>
    <property type="evidence" value="ECO:0007669"/>
    <property type="project" value="InterPro"/>
</dbReference>
<evidence type="ECO:0000256" key="5">
    <source>
        <dbReference type="ARBA" id="ARBA00022776"/>
    </source>
</evidence>
<dbReference type="SUPFAM" id="SSF57850">
    <property type="entry name" value="RING/U-box"/>
    <property type="match status" value="1"/>
</dbReference>
<evidence type="ECO:0000256" key="7">
    <source>
        <dbReference type="ARBA" id="ARBA00022833"/>
    </source>
</evidence>
<dbReference type="VEuPathDB" id="AmoebaDB:KM1_008300"/>